<dbReference type="InterPro" id="IPR019060">
    <property type="entry name" value="DUF2382"/>
</dbReference>
<dbReference type="PANTHER" id="PTHR38463">
    <property type="entry name" value="STRESS RESPONSE PROTEIN YSNF"/>
    <property type="match status" value="1"/>
</dbReference>
<feature type="domain" description="DUF2382" evidence="3">
    <location>
        <begin position="142"/>
        <end position="254"/>
    </location>
</feature>
<dbReference type="Pfam" id="PF05239">
    <property type="entry name" value="PRC"/>
    <property type="match status" value="1"/>
</dbReference>
<comment type="caution">
    <text evidence="4">The sequence shown here is derived from an EMBL/GenBank/DDBJ whole genome shotgun (WGS) entry which is preliminary data.</text>
</comment>
<dbReference type="Gene3D" id="3.90.50.10">
    <property type="entry name" value="Photosynthetic Reaction Center, subunit H, domain 2"/>
    <property type="match status" value="1"/>
</dbReference>
<evidence type="ECO:0000313" key="5">
    <source>
        <dbReference type="Proteomes" id="UP000544110"/>
    </source>
</evidence>
<dbReference type="PANTHER" id="PTHR38463:SF1">
    <property type="entry name" value="STRESS RESPONSE PROTEIN YSNF"/>
    <property type="match status" value="1"/>
</dbReference>
<feature type="compositionally biased region" description="Basic and acidic residues" evidence="1">
    <location>
        <begin position="242"/>
        <end position="254"/>
    </location>
</feature>
<dbReference type="InterPro" id="IPR027275">
    <property type="entry name" value="PRC-brl_dom"/>
</dbReference>
<dbReference type="EMBL" id="JACCAC010000001">
    <property type="protein sequence ID" value="NYG56122.1"/>
    <property type="molecule type" value="Genomic_DNA"/>
</dbReference>
<evidence type="ECO:0000259" key="2">
    <source>
        <dbReference type="Pfam" id="PF05239"/>
    </source>
</evidence>
<feature type="region of interest" description="Disordered" evidence="1">
    <location>
        <begin position="242"/>
        <end position="268"/>
    </location>
</feature>
<protein>
    <submittedName>
        <fullName evidence="4">Uncharacterized protein (TIGR02271 family)</fullName>
    </submittedName>
</protein>
<proteinExistence type="predicted"/>
<accession>A0A7Y9RT55</accession>
<gene>
    <name evidence="4" type="ORF">BJ989_002426</name>
</gene>
<organism evidence="4 5">
    <name type="scientific">Nocardioides perillae</name>
    <dbReference type="NCBI Taxonomy" id="1119534"/>
    <lineage>
        <taxon>Bacteria</taxon>
        <taxon>Bacillati</taxon>
        <taxon>Actinomycetota</taxon>
        <taxon>Actinomycetes</taxon>
        <taxon>Propionibacteriales</taxon>
        <taxon>Nocardioidaceae</taxon>
        <taxon>Nocardioides</taxon>
    </lineage>
</organism>
<name>A0A7Y9RT55_9ACTN</name>
<evidence type="ECO:0000259" key="3">
    <source>
        <dbReference type="Pfam" id="PF09557"/>
    </source>
</evidence>
<dbReference type="SUPFAM" id="SSF50346">
    <property type="entry name" value="PRC-barrel domain"/>
    <property type="match status" value="1"/>
</dbReference>
<reference evidence="4 5" key="1">
    <citation type="submission" date="2020-07" db="EMBL/GenBank/DDBJ databases">
        <title>Sequencing the genomes of 1000 actinobacteria strains.</title>
        <authorList>
            <person name="Klenk H.-P."/>
        </authorList>
    </citation>
    <scope>NUCLEOTIDE SEQUENCE [LARGE SCALE GENOMIC DNA]</scope>
    <source>
        <strain evidence="4 5">DSM 24552</strain>
    </source>
</reference>
<keyword evidence="5" id="KW-1185">Reference proteome</keyword>
<dbReference type="RefSeq" id="WP_179518444.1">
    <property type="nucleotide sequence ID" value="NZ_JACCAC010000001.1"/>
</dbReference>
<feature type="domain" description="PRC-barrel" evidence="2">
    <location>
        <begin position="6"/>
        <end position="75"/>
    </location>
</feature>
<dbReference type="InterPro" id="IPR011033">
    <property type="entry name" value="PRC_barrel-like_sf"/>
</dbReference>
<evidence type="ECO:0000256" key="1">
    <source>
        <dbReference type="SAM" id="MobiDB-lite"/>
    </source>
</evidence>
<dbReference type="InterPro" id="IPR052967">
    <property type="entry name" value="Stress_Response_Assoc"/>
</dbReference>
<dbReference type="GO" id="GO:0019684">
    <property type="term" value="P:photosynthesis, light reaction"/>
    <property type="evidence" value="ECO:0007669"/>
    <property type="project" value="InterPro"/>
</dbReference>
<dbReference type="Pfam" id="PF09557">
    <property type="entry name" value="DUF2382"/>
    <property type="match status" value="1"/>
</dbReference>
<dbReference type="AlphaFoldDB" id="A0A7Y9RT55"/>
<dbReference type="GO" id="GO:0030077">
    <property type="term" value="C:plasma membrane light-harvesting complex"/>
    <property type="evidence" value="ECO:0007669"/>
    <property type="project" value="InterPro"/>
</dbReference>
<dbReference type="InterPro" id="IPR014747">
    <property type="entry name" value="Bac_photo_RC_H_C"/>
</dbReference>
<feature type="compositionally biased region" description="Gly residues" evidence="1">
    <location>
        <begin position="259"/>
        <end position="268"/>
    </location>
</feature>
<evidence type="ECO:0000313" key="4">
    <source>
        <dbReference type="EMBL" id="NYG56122.1"/>
    </source>
</evidence>
<dbReference type="Proteomes" id="UP000544110">
    <property type="component" value="Unassembled WGS sequence"/>
</dbReference>
<sequence length="268" mass="29064">MITETQARDIVGTTAYASDGDKIGKVGQLYLDDATGQPDFVTVNTGLFGTSESFVPVREATFEGDRLVLPYSKDKVKDAPNVPADGGHLDEQFEDQLYAYYGIGDLGTTGTGTGYDTAGYDTGNAHGTVGHDTSGPTTDDAMTRSEEHLEVGTTSREAGRARLRKYVTTETETRTVPVEHERAVVEREPVDATNVDQALDGPTISEEEHEVVLREERPVVEKTAEAVERVRLGKETVRDEETVTDEVRKEHIEVEGDVEGGTAGTGRI</sequence>